<reference evidence="3 4" key="1">
    <citation type="submission" date="2021-03" db="EMBL/GenBank/DDBJ databases">
        <authorList>
            <person name="Shang D.-D."/>
            <person name="Du Z.-J."/>
            <person name="Chen G.-J."/>
        </authorList>
    </citation>
    <scope>NUCLEOTIDE SEQUENCE [LARGE SCALE GENOMIC DNA]</scope>
    <source>
        <strain evidence="3 4">F1192</strain>
    </source>
</reference>
<dbReference type="PROSITE" id="PS51257">
    <property type="entry name" value="PROKAR_LIPOPROTEIN"/>
    <property type="match status" value="1"/>
</dbReference>
<feature type="region of interest" description="Disordered" evidence="1">
    <location>
        <begin position="28"/>
        <end position="66"/>
    </location>
</feature>
<accession>A0ABS3NL38</accession>
<evidence type="ECO:0000256" key="1">
    <source>
        <dbReference type="SAM" id="MobiDB-lite"/>
    </source>
</evidence>
<dbReference type="RefSeq" id="WP_207989578.1">
    <property type="nucleotide sequence ID" value="NZ_JAGBKM010000003.1"/>
</dbReference>
<name>A0ABS3NL38_9GAMM</name>
<dbReference type="EMBL" id="JAGBKM010000003">
    <property type="protein sequence ID" value="MBO1530120.1"/>
    <property type="molecule type" value="Genomic_DNA"/>
</dbReference>
<gene>
    <name evidence="3" type="ORF">J3492_02700</name>
</gene>
<organism evidence="3 4">
    <name type="scientific">Psychrobacter coccoides</name>
    <dbReference type="NCBI Taxonomy" id="2818440"/>
    <lineage>
        <taxon>Bacteria</taxon>
        <taxon>Pseudomonadati</taxon>
        <taxon>Pseudomonadota</taxon>
        <taxon>Gammaproteobacteria</taxon>
        <taxon>Moraxellales</taxon>
        <taxon>Moraxellaceae</taxon>
        <taxon>Psychrobacter</taxon>
    </lineage>
</organism>
<dbReference type="InterPro" id="IPR035940">
    <property type="entry name" value="CAP_sf"/>
</dbReference>
<feature type="chain" id="PRO_5046110425" evidence="2">
    <location>
        <begin position="25"/>
        <end position="403"/>
    </location>
</feature>
<dbReference type="Gene3D" id="3.40.33.10">
    <property type="entry name" value="CAP"/>
    <property type="match status" value="1"/>
</dbReference>
<dbReference type="Proteomes" id="UP000664554">
    <property type="component" value="Unassembled WGS sequence"/>
</dbReference>
<keyword evidence="4" id="KW-1185">Reference proteome</keyword>
<evidence type="ECO:0000313" key="3">
    <source>
        <dbReference type="EMBL" id="MBO1530120.1"/>
    </source>
</evidence>
<evidence type="ECO:0000256" key="2">
    <source>
        <dbReference type="SAM" id="SignalP"/>
    </source>
</evidence>
<feature type="signal peptide" evidence="2">
    <location>
        <begin position="1"/>
        <end position="24"/>
    </location>
</feature>
<keyword evidence="2" id="KW-0732">Signal</keyword>
<evidence type="ECO:0000313" key="4">
    <source>
        <dbReference type="Proteomes" id="UP000664554"/>
    </source>
</evidence>
<comment type="caution">
    <text evidence="3">The sequence shown here is derived from an EMBL/GenBank/DDBJ whole genome shotgun (WGS) entry which is preliminary data.</text>
</comment>
<sequence>MTLKTTKKSLAIGLFAALFLTACGGGGGGGDGGDSSSNSDDDSKSSTPVKPSEPIQPNAPPENDKAIASNDATAALVASNTISLARKGCGLSGLSDDPALEEVATKHANYIKHVFANSTPTAFNAHYEGEIKDIKAWTGRNNPFFTGNIFEDRITKAAYPNAMYGVTENIGHTRYFSSAGDIATPENAAESMAKSLLAAPYHLRSLMMPSLRLAGTSMVTYTPYGKKAAYNKGYVLNHNAAATSAINNATFKGVFTYPCQDVKGTVTALYNENPNPVKDTGRDLYMNPIGQPVYIHVPLAASIKVSNVKFHDVKRNINVPVQLLDADNDPYKGHTNYQLPVNEAFIMPLTDDLQSCDMQRAPNQSQQCGLYSNSEYRVSFDVLIDNKTLNKQSFTFTTGEVTY</sequence>
<protein>
    <submittedName>
        <fullName evidence="3">CAP domain-containing protein</fullName>
    </submittedName>
</protein>
<proteinExistence type="predicted"/>